<organism>
    <name type="scientific">Branchiostoma floridae</name>
    <name type="common">Florida lancelet</name>
    <name type="synonym">Amphioxus</name>
    <dbReference type="NCBI Taxonomy" id="7739"/>
    <lineage>
        <taxon>Eukaryota</taxon>
        <taxon>Metazoa</taxon>
        <taxon>Chordata</taxon>
        <taxon>Cephalochordata</taxon>
        <taxon>Leptocardii</taxon>
        <taxon>Amphioxiformes</taxon>
        <taxon>Branchiostomatidae</taxon>
        <taxon>Branchiostoma</taxon>
    </lineage>
</organism>
<evidence type="ECO:0000256" key="2">
    <source>
        <dbReference type="ARBA" id="ARBA00012217"/>
    </source>
</evidence>
<dbReference type="PANTHER" id="PTHR43599">
    <property type="entry name" value="MULTIFUNCTIONAL PROTEIN ADE2"/>
    <property type="match status" value="1"/>
</dbReference>
<evidence type="ECO:0000259" key="4">
    <source>
        <dbReference type="Pfam" id="PF13837"/>
    </source>
</evidence>
<dbReference type="PANTHER" id="PTHR43599:SF7">
    <property type="entry name" value="NOVEL PROTEIN"/>
    <property type="match status" value="1"/>
</dbReference>
<feature type="region of interest" description="Disordered" evidence="3">
    <location>
        <begin position="146"/>
        <end position="193"/>
    </location>
</feature>
<feature type="domain" description="Myb/SANT-like DNA-binding" evidence="4">
    <location>
        <begin position="229"/>
        <end position="317"/>
    </location>
</feature>
<name>C3Y9Y2_BRAFL</name>
<gene>
    <name evidence="5" type="ORF">BRAFLDRAFT_126349</name>
</gene>
<feature type="compositionally biased region" description="Polar residues" evidence="3">
    <location>
        <begin position="385"/>
        <end position="400"/>
    </location>
</feature>
<protein>
    <recommendedName>
        <fullName evidence="2">phosphoribosylaminoimidazolesuccinocarboxamide synthase</fullName>
        <ecNumber evidence="2">6.3.2.6</ecNumber>
    </recommendedName>
</protein>
<dbReference type="GO" id="GO:0004639">
    <property type="term" value="F:phosphoribosylaminoimidazolesuccinocarboxamide synthase activity"/>
    <property type="evidence" value="ECO:0007669"/>
    <property type="project" value="UniProtKB-EC"/>
</dbReference>
<reference evidence="5" key="1">
    <citation type="journal article" date="2008" name="Nature">
        <title>The amphioxus genome and the evolution of the chordate karyotype.</title>
        <authorList>
            <consortium name="US DOE Joint Genome Institute (JGI-PGF)"/>
            <person name="Putnam N.H."/>
            <person name="Butts T."/>
            <person name="Ferrier D.E.K."/>
            <person name="Furlong R.F."/>
            <person name="Hellsten U."/>
            <person name="Kawashima T."/>
            <person name="Robinson-Rechavi M."/>
            <person name="Shoguchi E."/>
            <person name="Terry A."/>
            <person name="Yu J.-K."/>
            <person name="Benito-Gutierrez E.L."/>
            <person name="Dubchak I."/>
            <person name="Garcia-Fernandez J."/>
            <person name="Gibson-Brown J.J."/>
            <person name="Grigoriev I.V."/>
            <person name="Horton A.C."/>
            <person name="de Jong P.J."/>
            <person name="Jurka J."/>
            <person name="Kapitonov V.V."/>
            <person name="Kohara Y."/>
            <person name="Kuroki Y."/>
            <person name="Lindquist E."/>
            <person name="Lucas S."/>
            <person name="Osoegawa K."/>
            <person name="Pennacchio L.A."/>
            <person name="Salamov A.A."/>
            <person name="Satou Y."/>
            <person name="Sauka-Spengler T."/>
            <person name="Schmutz J."/>
            <person name="Shin-I T."/>
            <person name="Toyoda A."/>
            <person name="Bronner-Fraser M."/>
            <person name="Fujiyama A."/>
            <person name="Holland L.Z."/>
            <person name="Holland P.W.H."/>
            <person name="Satoh N."/>
            <person name="Rokhsar D.S."/>
        </authorList>
    </citation>
    <scope>NUCLEOTIDE SEQUENCE [LARGE SCALE GENOMIC DNA]</scope>
    <source>
        <strain evidence="5">S238N-H82</strain>
        <tissue evidence="5">Testes</tissue>
    </source>
</reference>
<proteinExistence type="predicted"/>
<dbReference type="AlphaFoldDB" id="C3Y9Y2"/>
<dbReference type="InParanoid" id="C3Y9Y2"/>
<evidence type="ECO:0000313" key="5">
    <source>
        <dbReference type="EMBL" id="EEN62891.1"/>
    </source>
</evidence>
<evidence type="ECO:0000256" key="1">
    <source>
        <dbReference type="ARBA" id="ARBA00004672"/>
    </source>
</evidence>
<feature type="domain" description="Myb/SANT-like DNA-binding" evidence="4">
    <location>
        <begin position="47"/>
        <end position="140"/>
    </location>
</feature>
<dbReference type="InterPro" id="IPR044822">
    <property type="entry name" value="Myb_DNA-bind_4"/>
</dbReference>
<feature type="region of interest" description="Disordered" evidence="3">
    <location>
        <begin position="322"/>
        <end position="402"/>
    </location>
</feature>
<sequence>METRVKIEPQASPENSDVIGANYEDQNGGNFFESEADSEFDGKGARNVFGIDETRALLQIWGEKDIQDVLRTTKHNRAIYERIQARMVALGYNRWTARQLHDKCKNLSMDYRRVKRQGITSGGNGSGRLVFKFYNELDRILGQQTETCSSSGEDYQGERTVDSATSVEDNQIEENSHGYTSPENGKLSYTEPEVPAARIDDSRYTDSPSYMYMQDDARKLQSRAKLQIRWSDAETMDLLNIWGRDHFQTLLKVTHHNKPIYQEIEVMMNALGHTRSAKQIHEKCKNLSVEYRRARRTGGDNTSRRFMFKFYDKLDKILGHEMESSPSGQESSQASVSGMEDLGDDSSGSPYPVSVTTVVRNTEEAEQPNPHESIEDCSPHAMPANISTSADGAPTSSPVPSHQAWLGSETMALLEVWGRKSIQDCIYNGKHNRRIFQNIQRIMQERGYCRTVEQLQDKCKSLAKEYRKVKQMSTDDSGRRAMCRFYDELDSILGRFAPSESGTKQTKRPHSDTICAEKGNSPFQPSLPNGNVTMMNGTGVKRRRMEDSESESDGGNWRRFFALKAAGCVFQSESWQPRGETLYQPLQFEVLVNATNIEQVSFSEGLAFVGNEAGAYVRTESGHMIHLWRHDNEQRKLYVSRSFLFTNYQMYSEVREVLEQL</sequence>
<comment type="pathway">
    <text evidence="1">Purine metabolism; IMP biosynthesis via de novo pathway; 5-amino-1-(5-phospho-D-ribosyl)imidazole-4-carboxamide from 5-amino-1-(5-phospho-D-ribosyl)imidazole-4-carboxylate: step 1/2.</text>
</comment>
<dbReference type="eggNOG" id="KOG1721">
    <property type="taxonomic scope" value="Eukaryota"/>
</dbReference>
<dbReference type="EC" id="6.3.2.6" evidence="2"/>
<dbReference type="Pfam" id="PF13837">
    <property type="entry name" value="Myb_DNA-bind_4"/>
    <property type="match status" value="3"/>
</dbReference>
<feature type="domain" description="Myb/SANT-like DNA-binding" evidence="4">
    <location>
        <begin position="404"/>
        <end position="492"/>
    </location>
</feature>
<dbReference type="InterPro" id="IPR050089">
    <property type="entry name" value="SAICAR_synthetase"/>
</dbReference>
<dbReference type="Gene3D" id="1.10.10.60">
    <property type="entry name" value="Homeodomain-like"/>
    <property type="match status" value="3"/>
</dbReference>
<evidence type="ECO:0000256" key="3">
    <source>
        <dbReference type="SAM" id="MobiDB-lite"/>
    </source>
</evidence>
<accession>C3Y9Y2</accession>
<feature type="compositionally biased region" description="Polar residues" evidence="3">
    <location>
        <begin position="521"/>
        <end position="536"/>
    </location>
</feature>
<feature type="compositionally biased region" description="Low complexity" evidence="3">
    <location>
        <begin position="324"/>
        <end position="338"/>
    </location>
</feature>
<feature type="compositionally biased region" description="Polar residues" evidence="3">
    <location>
        <begin position="346"/>
        <end position="360"/>
    </location>
</feature>
<dbReference type="EMBL" id="GG666493">
    <property type="protein sequence ID" value="EEN62891.1"/>
    <property type="molecule type" value="Genomic_DNA"/>
</dbReference>
<feature type="region of interest" description="Disordered" evidence="3">
    <location>
        <begin position="497"/>
        <end position="536"/>
    </location>
</feature>